<dbReference type="GO" id="GO:0004553">
    <property type="term" value="F:hydrolase activity, hydrolyzing O-glycosyl compounds"/>
    <property type="evidence" value="ECO:0007669"/>
    <property type="project" value="InterPro"/>
</dbReference>
<dbReference type="PANTHER" id="PTHR10963:SF55">
    <property type="entry name" value="GLYCOSIDE HYDROLASE FAMILY 16 PROTEIN"/>
    <property type="match status" value="1"/>
</dbReference>
<dbReference type="PANTHER" id="PTHR10963">
    <property type="entry name" value="GLYCOSYL HYDROLASE-RELATED"/>
    <property type="match status" value="1"/>
</dbReference>
<evidence type="ECO:0000313" key="5">
    <source>
        <dbReference type="EMBL" id="TBN58000.1"/>
    </source>
</evidence>
<dbReference type="RefSeq" id="WP_130982109.1">
    <property type="nucleotide sequence ID" value="NZ_SISG01000001.1"/>
</dbReference>
<dbReference type="Proteomes" id="UP000294194">
    <property type="component" value="Unassembled WGS sequence"/>
</dbReference>
<dbReference type="EMBL" id="SISG01000001">
    <property type="protein sequence ID" value="TBN58000.1"/>
    <property type="molecule type" value="Genomic_DNA"/>
</dbReference>
<keyword evidence="3" id="KW-0732">Signal</keyword>
<feature type="region of interest" description="Disordered" evidence="2">
    <location>
        <begin position="94"/>
        <end position="114"/>
    </location>
</feature>
<evidence type="ECO:0000256" key="1">
    <source>
        <dbReference type="ARBA" id="ARBA00006865"/>
    </source>
</evidence>
<protein>
    <submittedName>
        <fullName evidence="5">Glycosyl hydrolase family protein</fullName>
    </submittedName>
</protein>
<feature type="domain" description="GH16" evidence="4">
    <location>
        <begin position="33"/>
        <end position="313"/>
    </location>
</feature>
<organism evidence="5 6">
    <name type="scientific">Glaciihabitans arcticus</name>
    <dbReference type="NCBI Taxonomy" id="2668039"/>
    <lineage>
        <taxon>Bacteria</taxon>
        <taxon>Bacillati</taxon>
        <taxon>Actinomycetota</taxon>
        <taxon>Actinomycetes</taxon>
        <taxon>Micrococcales</taxon>
        <taxon>Microbacteriaceae</taxon>
        <taxon>Glaciihabitans</taxon>
    </lineage>
</organism>
<evidence type="ECO:0000313" key="6">
    <source>
        <dbReference type="Proteomes" id="UP000294194"/>
    </source>
</evidence>
<keyword evidence="6" id="KW-1185">Reference proteome</keyword>
<dbReference type="GO" id="GO:0005975">
    <property type="term" value="P:carbohydrate metabolic process"/>
    <property type="evidence" value="ECO:0007669"/>
    <property type="project" value="InterPro"/>
</dbReference>
<feature type="signal peptide" evidence="3">
    <location>
        <begin position="1"/>
        <end position="36"/>
    </location>
</feature>
<dbReference type="PROSITE" id="PS51762">
    <property type="entry name" value="GH16_2"/>
    <property type="match status" value="1"/>
</dbReference>
<sequence>MSDTTALPNRRRALSAVAVLALAAPIALVSGAAAQAAPPAPDGWQTVFADDFDGPAGEGVDGNNWILQQGHGYPGGASNWGTGEIQSMTSDPANVSKDGAGHLAITPQRDGAGNWTSARVESARTDFAAPAGGVMRIEASLKLPDVNEQNGTAYWPAFWALGDNARSNGAANWPSIGELDIMEAINARNSHFGTLHCGVAPGGPCNEFNGLGSGERSCDGCRTAFHTYAVELDRSGAVEQLRWYRDGEQYYTVNADQMDAQSWANAVHHGFFVIMNVSIGGGFPGAFGGAVPNDATEPGKPMLVDYVAVYTRG</sequence>
<feature type="chain" id="PRO_5020623550" evidence="3">
    <location>
        <begin position="37"/>
        <end position="313"/>
    </location>
</feature>
<dbReference type="CDD" id="cd02182">
    <property type="entry name" value="GH16_Strep_laminarinase_like"/>
    <property type="match status" value="1"/>
</dbReference>
<comment type="caution">
    <text evidence="5">The sequence shown here is derived from an EMBL/GenBank/DDBJ whole genome shotgun (WGS) entry which is preliminary data.</text>
</comment>
<reference evidence="6" key="1">
    <citation type="submission" date="2019-02" db="EMBL/GenBank/DDBJ databases">
        <title>Glaciihabitans arcticus sp. nov., a psychrotolerant bacterium isolated from polar soil.</title>
        <authorList>
            <person name="Dahal R.H."/>
        </authorList>
    </citation>
    <scope>NUCLEOTIDE SEQUENCE [LARGE SCALE GENOMIC DNA]</scope>
    <source>
        <strain evidence="6">RP-3-7</strain>
    </source>
</reference>
<comment type="similarity">
    <text evidence="1">Belongs to the glycosyl hydrolase 16 family.</text>
</comment>
<evidence type="ECO:0000256" key="3">
    <source>
        <dbReference type="SAM" id="SignalP"/>
    </source>
</evidence>
<dbReference type="InterPro" id="IPR006311">
    <property type="entry name" value="TAT_signal"/>
</dbReference>
<dbReference type="InterPro" id="IPR013320">
    <property type="entry name" value="ConA-like_dom_sf"/>
</dbReference>
<keyword evidence="5" id="KW-0378">Hydrolase</keyword>
<proteinExistence type="inferred from homology"/>
<name>A0A4Q9H008_9MICO</name>
<evidence type="ECO:0000256" key="2">
    <source>
        <dbReference type="SAM" id="MobiDB-lite"/>
    </source>
</evidence>
<dbReference type="SUPFAM" id="SSF49899">
    <property type="entry name" value="Concanavalin A-like lectins/glucanases"/>
    <property type="match status" value="1"/>
</dbReference>
<dbReference type="AlphaFoldDB" id="A0A4Q9H008"/>
<dbReference type="InterPro" id="IPR050546">
    <property type="entry name" value="Glycosyl_Hydrlase_16"/>
</dbReference>
<gene>
    <name evidence="5" type="ORF">EYE40_11680</name>
</gene>
<dbReference type="InterPro" id="IPR000757">
    <property type="entry name" value="Beta-glucanase-like"/>
</dbReference>
<evidence type="ECO:0000259" key="4">
    <source>
        <dbReference type="PROSITE" id="PS51762"/>
    </source>
</evidence>
<dbReference type="PROSITE" id="PS51318">
    <property type="entry name" value="TAT"/>
    <property type="match status" value="1"/>
</dbReference>
<dbReference type="Pfam" id="PF26113">
    <property type="entry name" value="GH16_XgeA"/>
    <property type="match status" value="1"/>
</dbReference>
<accession>A0A4Q9H008</accession>
<dbReference type="Gene3D" id="2.60.120.200">
    <property type="match status" value="1"/>
</dbReference>